<sequence length="151" mass="14740">MVLAAGYQFGVQSHAIDAANLASASVASAAASGATPAPSDTTAGAASSAAGTGSAKPSSVSGTFTGASERTRFGNVQVQITVANSTITDVSALQLTNADGRSVAISNYAAPVLRQEALSAQSAHVQSVSGATYTSNGYLSSLQSALDQAGI</sequence>
<dbReference type="GO" id="GO:0016020">
    <property type="term" value="C:membrane"/>
    <property type="evidence" value="ECO:0007669"/>
    <property type="project" value="InterPro"/>
</dbReference>
<accession>A0A4Y8KRN5</accession>
<evidence type="ECO:0000313" key="4">
    <source>
        <dbReference type="Proteomes" id="UP000298218"/>
    </source>
</evidence>
<dbReference type="SMART" id="SM00900">
    <property type="entry name" value="FMN_bind"/>
    <property type="match status" value="1"/>
</dbReference>
<evidence type="ECO:0000313" key="3">
    <source>
        <dbReference type="EMBL" id="TFD81913.1"/>
    </source>
</evidence>
<dbReference type="EMBL" id="SOHQ01000007">
    <property type="protein sequence ID" value="TFD81913.1"/>
    <property type="molecule type" value="Genomic_DNA"/>
</dbReference>
<evidence type="ECO:0000259" key="2">
    <source>
        <dbReference type="SMART" id="SM00900"/>
    </source>
</evidence>
<comment type="caution">
    <text evidence="3">The sequence shown here is derived from an EMBL/GenBank/DDBJ whole genome shotgun (WGS) entry which is preliminary data.</text>
</comment>
<keyword evidence="4" id="KW-1185">Reference proteome</keyword>
<dbReference type="OrthoDB" id="8099475at2"/>
<feature type="region of interest" description="Disordered" evidence="1">
    <location>
        <begin position="32"/>
        <end position="66"/>
    </location>
</feature>
<name>A0A4Y8KRN5_9MICO</name>
<reference evidence="3 4" key="1">
    <citation type="submission" date="2019-03" db="EMBL/GenBank/DDBJ databases">
        <title>Genomics of glacier-inhabiting Cryobacterium strains.</title>
        <authorList>
            <person name="Liu Q."/>
            <person name="Xin Y.-H."/>
        </authorList>
    </citation>
    <scope>NUCLEOTIDE SEQUENCE [LARGE SCALE GENOMIC DNA]</scope>
    <source>
        <strain evidence="3 4">CGMCC 1.4292</strain>
    </source>
</reference>
<dbReference type="GO" id="GO:0010181">
    <property type="term" value="F:FMN binding"/>
    <property type="evidence" value="ECO:0007669"/>
    <property type="project" value="InterPro"/>
</dbReference>
<dbReference type="Pfam" id="PF04205">
    <property type="entry name" value="FMN_bind"/>
    <property type="match status" value="1"/>
</dbReference>
<evidence type="ECO:0000256" key="1">
    <source>
        <dbReference type="SAM" id="MobiDB-lite"/>
    </source>
</evidence>
<dbReference type="InterPro" id="IPR007329">
    <property type="entry name" value="FMN-bd"/>
</dbReference>
<organism evidence="3 4">
    <name type="scientific">Cryobacterium psychrophilum</name>
    <dbReference type="NCBI Taxonomy" id="41988"/>
    <lineage>
        <taxon>Bacteria</taxon>
        <taxon>Bacillati</taxon>
        <taxon>Actinomycetota</taxon>
        <taxon>Actinomycetes</taxon>
        <taxon>Micrococcales</taxon>
        <taxon>Microbacteriaceae</taxon>
        <taxon>Cryobacterium</taxon>
    </lineage>
</organism>
<dbReference type="Proteomes" id="UP000298218">
    <property type="component" value="Unassembled WGS sequence"/>
</dbReference>
<protein>
    <submittedName>
        <fullName evidence="3">FMN-binding protein</fullName>
    </submittedName>
</protein>
<feature type="compositionally biased region" description="Low complexity" evidence="1">
    <location>
        <begin position="32"/>
        <end position="59"/>
    </location>
</feature>
<proteinExistence type="predicted"/>
<dbReference type="Gene3D" id="3.90.1010.20">
    <property type="match status" value="1"/>
</dbReference>
<gene>
    <name evidence="3" type="ORF">E3T53_01975</name>
</gene>
<dbReference type="AlphaFoldDB" id="A0A4Y8KRN5"/>
<feature type="domain" description="FMN-binding" evidence="2">
    <location>
        <begin position="72"/>
        <end position="149"/>
    </location>
</feature>